<protein>
    <recommendedName>
        <fullName evidence="4">Secreted protein</fullName>
    </recommendedName>
</protein>
<organism evidence="2 3">
    <name type="scientific">Streptomyces telluris</name>
    <dbReference type="NCBI Taxonomy" id="2720021"/>
    <lineage>
        <taxon>Bacteria</taxon>
        <taxon>Bacillati</taxon>
        <taxon>Actinomycetota</taxon>
        <taxon>Actinomycetes</taxon>
        <taxon>Kitasatosporales</taxon>
        <taxon>Streptomycetaceae</taxon>
        <taxon>Streptomyces</taxon>
    </lineage>
</organism>
<accession>A0A9X2LFB5</accession>
<sequence>MRARPTLLALASALALVFSVPGSAHAAPQTGISFSYHDKDGDHSANIQERDLNECVFLDVLGAESTNYGFSPENVGTETYADLYPDDDCKEAKLVTLKPGESEGEDLHFRSVLFRPMPT</sequence>
<dbReference type="RefSeq" id="WP_168090890.1">
    <property type="nucleotide sequence ID" value="NZ_JAATER010000007.1"/>
</dbReference>
<name>A0A9X2LFB5_9ACTN</name>
<proteinExistence type="predicted"/>
<dbReference type="Proteomes" id="UP001142374">
    <property type="component" value="Unassembled WGS sequence"/>
</dbReference>
<comment type="caution">
    <text evidence="2">The sequence shown here is derived from an EMBL/GenBank/DDBJ whole genome shotgun (WGS) entry which is preliminary data.</text>
</comment>
<evidence type="ECO:0000313" key="2">
    <source>
        <dbReference type="EMBL" id="MCQ8770138.1"/>
    </source>
</evidence>
<dbReference type="AlphaFoldDB" id="A0A9X2LFB5"/>
<evidence type="ECO:0008006" key="4">
    <source>
        <dbReference type="Google" id="ProtNLM"/>
    </source>
</evidence>
<evidence type="ECO:0000256" key="1">
    <source>
        <dbReference type="SAM" id="SignalP"/>
    </source>
</evidence>
<feature type="signal peptide" evidence="1">
    <location>
        <begin position="1"/>
        <end position="26"/>
    </location>
</feature>
<feature type="chain" id="PRO_5040758435" description="Secreted protein" evidence="1">
    <location>
        <begin position="27"/>
        <end position="119"/>
    </location>
</feature>
<keyword evidence="3" id="KW-1185">Reference proteome</keyword>
<dbReference type="EMBL" id="JANIID010000007">
    <property type="protein sequence ID" value="MCQ8770138.1"/>
    <property type="molecule type" value="Genomic_DNA"/>
</dbReference>
<reference evidence="2" key="1">
    <citation type="submission" date="2022-06" db="EMBL/GenBank/DDBJ databases">
        <title>WGS of actinobacteria.</title>
        <authorList>
            <person name="Thawai C."/>
        </authorList>
    </citation>
    <scope>NUCLEOTIDE SEQUENCE</scope>
    <source>
        <strain evidence="2">AA8</strain>
    </source>
</reference>
<evidence type="ECO:0000313" key="3">
    <source>
        <dbReference type="Proteomes" id="UP001142374"/>
    </source>
</evidence>
<keyword evidence="1" id="KW-0732">Signal</keyword>
<gene>
    <name evidence="2" type="ORF">NQU55_10160</name>
</gene>